<comment type="catalytic activity">
    <reaction evidence="1 4">
        <text>(4aS,6R)-4a-hydroxy-L-erythro-5,6,7,8-tetrahydrobiopterin = (6R)-L-erythro-6,7-dihydrobiopterin + H2O</text>
        <dbReference type="Rhea" id="RHEA:11920"/>
        <dbReference type="ChEBI" id="CHEBI:15377"/>
        <dbReference type="ChEBI" id="CHEBI:15642"/>
        <dbReference type="ChEBI" id="CHEBI:43120"/>
        <dbReference type="EC" id="4.2.1.96"/>
    </reaction>
</comment>
<dbReference type="HAMAP" id="MF_00434">
    <property type="entry name" value="Pterin_4_alpha"/>
    <property type="match status" value="1"/>
</dbReference>
<keyword evidence="3 4" id="KW-0456">Lyase</keyword>
<dbReference type="SUPFAM" id="SSF55248">
    <property type="entry name" value="PCD-like"/>
    <property type="match status" value="1"/>
</dbReference>
<dbReference type="InterPro" id="IPR001533">
    <property type="entry name" value="Pterin_deHydtase"/>
</dbReference>
<evidence type="ECO:0000313" key="6">
    <source>
        <dbReference type="Proteomes" id="UP001596472"/>
    </source>
</evidence>
<dbReference type="Pfam" id="PF01329">
    <property type="entry name" value="Pterin_4a"/>
    <property type="match status" value="1"/>
</dbReference>
<evidence type="ECO:0000256" key="1">
    <source>
        <dbReference type="ARBA" id="ARBA00001554"/>
    </source>
</evidence>
<protein>
    <recommendedName>
        <fullName evidence="4">Putative pterin-4-alpha-carbinolamine dehydratase</fullName>
        <shortName evidence="4">PHS</shortName>
        <ecNumber evidence="4">4.2.1.96</ecNumber>
    </recommendedName>
    <alternativeName>
        <fullName evidence="4">4-alpha-hydroxy-tetrahydropterin dehydratase</fullName>
    </alternativeName>
    <alternativeName>
        <fullName evidence="4">Pterin carbinolamine dehydratase</fullName>
        <shortName evidence="4">PCD</shortName>
    </alternativeName>
</protein>
<comment type="similarity">
    <text evidence="2 4">Belongs to the pterin-4-alpha-carbinolamine dehydratase family.</text>
</comment>
<sequence>MSDLLDQEELKSALKKRPEWDLEGKSITRVVEFEDYMEGIDFVNLVAEVAEEAQHHPDITINYTKVTISLTSHEAGGITEDDIELADRISNLVD</sequence>
<proteinExistence type="inferred from homology"/>
<organism evidence="5 6">
    <name type="scientific">Haloferula chungangensis</name>
    <dbReference type="NCBI Taxonomy" id="1048331"/>
    <lineage>
        <taxon>Bacteria</taxon>
        <taxon>Pseudomonadati</taxon>
        <taxon>Verrucomicrobiota</taxon>
        <taxon>Verrucomicrobiia</taxon>
        <taxon>Verrucomicrobiales</taxon>
        <taxon>Verrucomicrobiaceae</taxon>
        <taxon>Haloferula</taxon>
    </lineage>
</organism>
<accession>A0ABW2LBF4</accession>
<dbReference type="InterPro" id="IPR036428">
    <property type="entry name" value="PCD_sf"/>
</dbReference>
<evidence type="ECO:0000256" key="3">
    <source>
        <dbReference type="ARBA" id="ARBA00023239"/>
    </source>
</evidence>
<dbReference type="Proteomes" id="UP001596472">
    <property type="component" value="Unassembled WGS sequence"/>
</dbReference>
<name>A0ABW2LBF4_9BACT</name>
<dbReference type="GO" id="GO:0008124">
    <property type="term" value="F:4-alpha-hydroxytetrahydrobiopterin dehydratase activity"/>
    <property type="evidence" value="ECO:0007669"/>
    <property type="project" value="UniProtKB-EC"/>
</dbReference>
<dbReference type="Gene3D" id="3.30.1360.20">
    <property type="entry name" value="Transcriptional coactivator/pterin dehydratase"/>
    <property type="match status" value="1"/>
</dbReference>
<gene>
    <name evidence="5" type="ORF">ACFQY0_17190</name>
</gene>
<comment type="caution">
    <text evidence="5">The sequence shown here is derived from an EMBL/GenBank/DDBJ whole genome shotgun (WGS) entry which is preliminary data.</text>
</comment>
<dbReference type="CDD" id="cd00488">
    <property type="entry name" value="PCD_DCoH"/>
    <property type="match status" value="1"/>
</dbReference>
<dbReference type="EMBL" id="JBHTBS010000011">
    <property type="protein sequence ID" value="MFC7338935.1"/>
    <property type="molecule type" value="Genomic_DNA"/>
</dbReference>
<dbReference type="NCBIfam" id="NF002017">
    <property type="entry name" value="PRK00823.1-2"/>
    <property type="match status" value="1"/>
</dbReference>
<dbReference type="EC" id="4.2.1.96" evidence="4"/>
<evidence type="ECO:0000256" key="4">
    <source>
        <dbReference type="HAMAP-Rule" id="MF_00434"/>
    </source>
</evidence>
<dbReference type="RefSeq" id="WP_379714929.1">
    <property type="nucleotide sequence ID" value="NZ_JBHTBS010000011.1"/>
</dbReference>
<keyword evidence="6" id="KW-1185">Reference proteome</keyword>
<dbReference type="PANTHER" id="PTHR12599:SF0">
    <property type="entry name" value="PTERIN-4-ALPHA-CARBINOLAMINE DEHYDRATASE"/>
    <property type="match status" value="1"/>
</dbReference>
<reference evidence="6" key="1">
    <citation type="journal article" date="2019" name="Int. J. Syst. Evol. Microbiol.">
        <title>The Global Catalogue of Microorganisms (GCM) 10K type strain sequencing project: providing services to taxonomists for standard genome sequencing and annotation.</title>
        <authorList>
            <consortium name="The Broad Institute Genomics Platform"/>
            <consortium name="The Broad Institute Genome Sequencing Center for Infectious Disease"/>
            <person name="Wu L."/>
            <person name="Ma J."/>
        </authorList>
    </citation>
    <scope>NUCLEOTIDE SEQUENCE [LARGE SCALE GENOMIC DNA]</scope>
    <source>
        <strain evidence="6">CGMCC 4.1467</strain>
    </source>
</reference>
<dbReference type="PANTHER" id="PTHR12599">
    <property type="entry name" value="PTERIN-4-ALPHA-CARBINOLAMINE DEHYDRATASE"/>
    <property type="match status" value="1"/>
</dbReference>
<evidence type="ECO:0000256" key="2">
    <source>
        <dbReference type="ARBA" id="ARBA00006472"/>
    </source>
</evidence>
<evidence type="ECO:0000313" key="5">
    <source>
        <dbReference type="EMBL" id="MFC7338935.1"/>
    </source>
</evidence>